<dbReference type="RefSeq" id="WP_172988523.1">
    <property type="nucleotide sequence ID" value="NZ_CP054038.1"/>
</dbReference>
<protein>
    <submittedName>
        <fullName evidence="2">Uncharacterized protein</fullName>
    </submittedName>
</protein>
<feature type="transmembrane region" description="Helical" evidence="1">
    <location>
        <begin position="110"/>
        <end position="131"/>
    </location>
</feature>
<keyword evidence="1" id="KW-0472">Membrane</keyword>
<reference evidence="2 3" key="1">
    <citation type="submission" date="2020-05" db="EMBL/GenBank/DDBJ databases">
        <title>Strain PA2F3 complete genome.</title>
        <authorList>
            <person name="Kim Y.-S."/>
            <person name="Kim S.-J."/>
            <person name="Jung H.-k."/>
            <person name="Kim S.-E."/>
            <person name="Kim K.-H."/>
        </authorList>
    </citation>
    <scope>NUCLEOTIDE SEQUENCE [LARGE SCALE GENOMIC DNA]</scope>
    <source>
        <strain evidence="2 3">PA2F3</strain>
    </source>
</reference>
<gene>
    <name evidence="2" type="ORF">HQM25_01080</name>
</gene>
<evidence type="ECO:0000313" key="2">
    <source>
        <dbReference type="EMBL" id="QKJ18143.1"/>
    </source>
</evidence>
<sequence length="182" mass="18875">MPTKTPLHAHRDPADAAILASILALAILAGIWPIAGVLTTWMPLLAVPAAAGLPSLLPPLRLVPLGGTTAGFWVADTLAVLVMLLAAWLQLRAVGRRRPNPGHGRAFGRGVWTTAVAVVAGNLVRTVFLSFVTHSDLGTFAGYVVFGMLVSLITGLTLGVVVGAAAAVTRLLRPRARESVAV</sequence>
<evidence type="ECO:0000313" key="3">
    <source>
        <dbReference type="Proteomes" id="UP000502498"/>
    </source>
</evidence>
<feature type="transmembrane region" description="Helical" evidence="1">
    <location>
        <begin position="16"/>
        <end position="35"/>
    </location>
</feature>
<name>A0A7D4UA76_9MICO</name>
<dbReference type="Proteomes" id="UP000502498">
    <property type="component" value="Chromosome"/>
</dbReference>
<evidence type="ECO:0000256" key="1">
    <source>
        <dbReference type="SAM" id="Phobius"/>
    </source>
</evidence>
<organism evidence="2 3">
    <name type="scientific">Microbacterium hominis</name>
    <dbReference type="NCBI Taxonomy" id="162426"/>
    <lineage>
        <taxon>Bacteria</taxon>
        <taxon>Bacillati</taxon>
        <taxon>Actinomycetota</taxon>
        <taxon>Actinomycetes</taxon>
        <taxon>Micrococcales</taxon>
        <taxon>Microbacteriaceae</taxon>
        <taxon>Microbacterium</taxon>
    </lineage>
</organism>
<keyword evidence="1" id="KW-1133">Transmembrane helix</keyword>
<feature type="transmembrane region" description="Helical" evidence="1">
    <location>
        <begin position="143"/>
        <end position="168"/>
    </location>
</feature>
<proteinExistence type="predicted"/>
<feature type="transmembrane region" description="Helical" evidence="1">
    <location>
        <begin position="70"/>
        <end position="89"/>
    </location>
</feature>
<dbReference type="AlphaFoldDB" id="A0A7D4UA76"/>
<dbReference type="EMBL" id="CP054038">
    <property type="protein sequence ID" value="QKJ18143.1"/>
    <property type="molecule type" value="Genomic_DNA"/>
</dbReference>
<accession>A0A7D4UA76</accession>
<keyword evidence="1" id="KW-0812">Transmembrane</keyword>